<dbReference type="GeneID" id="18817979"/>
<name>F8NN94_SERL9</name>
<proteinExistence type="predicted"/>
<organism>
    <name type="scientific">Serpula lacrymans var. lacrymans (strain S7.9)</name>
    <name type="common">Dry rot fungus</name>
    <dbReference type="NCBI Taxonomy" id="578457"/>
    <lineage>
        <taxon>Eukaryota</taxon>
        <taxon>Fungi</taxon>
        <taxon>Dikarya</taxon>
        <taxon>Basidiomycota</taxon>
        <taxon>Agaricomycotina</taxon>
        <taxon>Agaricomycetes</taxon>
        <taxon>Agaricomycetidae</taxon>
        <taxon>Boletales</taxon>
        <taxon>Coniophorineae</taxon>
        <taxon>Serpulaceae</taxon>
        <taxon>Serpula</taxon>
    </lineage>
</organism>
<dbReference type="OrthoDB" id="2689548at2759"/>
<protein>
    <submittedName>
        <fullName evidence="3">Uncharacterized protein</fullName>
    </submittedName>
</protein>
<dbReference type="AlphaFoldDB" id="F8NN94"/>
<feature type="region of interest" description="Disordered" evidence="1">
    <location>
        <begin position="83"/>
        <end position="106"/>
    </location>
</feature>
<feature type="signal peptide" evidence="2">
    <location>
        <begin position="1"/>
        <end position="29"/>
    </location>
</feature>
<keyword evidence="2" id="KW-0732">Signal</keyword>
<feature type="chain" id="PRO_5003376144" evidence="2">
    <location>
        <begin position="30"/>
        <end position="145"/>
    </location>
</feature>
<accession>F8NN94</accession>
<dbReference type="RefSeq" id="XP_007315135.1">
    <property type="nucleotide sequence ID" value="XM_007315073.1"/>
</dbReference>
<evidence type="ECO:0000256" key="2">
    <source>
        <dbReference type="SAM" id="SignalP"/>
    </source>
</evidence>
<dbReference type="Proteomes" id="UP000008064">
    <property type="component" value="Unassembled WGS sequence"/>
</dbReference>
<gene>
    <name evidence="3" type="ORF">SERLADRAFT_459837</name>
</gene>
<reference evidence="3" key="1">
    <citation type="submission" date="2011-04" db="EMBL/GenBank/DDBJ databases">
        <title>Evolution of plant cell wall degrading machinery underlies the functional diversity of forest fungi.</title>
        <authorList>
            <consortium name="US DOE Joint Genome Institute (JGI-PGF)"/>
            <person name="Eastwood D.C."/>
            <person name="Floudas D."/>
            <person name="Binder M."/>
            <person name="Majcherczyk A."/>
            <person name="Schneider P."/>
            <person name="Aerts A."/>
            <person name="Asiegbu F.O."/>
            <person name="Baker S.E."/>
            <person name="Barry K."/>
            <person name="Bendiksby M."/>
            <person name="Blumentritt M."/>
            <person name="Coutinho P.M."/>
            <person name="Cullen D."/>
            <person name="Cullen D."/>
            <person name="Gathman A."/>
            <person name="Goodell B."/>
            <person name="Henrissat B."/>
            <person name="Ihrmark K."/>
            <person name="Kauserud H."/>
            <person name="Kohler A."/>
            <person name="LaButti K."/>
            <person name="Lapidus A."/>
            <person name="Lavin J.L."/>
            <person name="Lee Y.-H."/>
            <person name="Lindquist E."/>
            <person name="Lilly W."/>
            <person name="Lucas S."/>
            <person name="Morin E."/>
            <person name="Murat C."/>
            <person name="Oguiza J.A."/>
            <person name="Park J."/>
            <person name="Pisabarro A.G."/>
            <person name="Riley R."/>
            <person name="Rosling A."/>
            <person name="Salamov A."/>
            <person name="Schmidt O."/>
            <person name="Schmutz J."/>
            <person name="Skrede I."/>
            <person name="Stenlid J."/>
            <person name="Wiebenga A."/>
            <person name="Xie X."/>
            <person name="Kues U."/>
            <person name="Hibbett D.S."/>
            <person name="Hoffmeister D."/>
            <person name="Hogberg N."/>
            <person name="Martin F."/>
            <person name="Grigoriev I.V."/>
            <person name="Watkinson S.C."/>
        </authorList>
    </citation>
    <scope>NUCLEOTIDE SEQUENCE</scope>
    <source>
        <strain evidence="3">S7.9</strain>
    </source>
</reference>
<sequence>MMFVFRSTFITATLSFVVILTSLFGNALASPQFGRPFLHALDAETSAVESYSLSTDGASPTIANNPTTVVTFAPVPTIAGDASDPAGDSANGSPGAGSTTDTTDTTVAPTYTPALAAVNSAPHQLYQGRPGIAIAFAVVTMFLVF</sequence>
<dbReference type="HOGENOM" id="CLU_1797087_0_0_1"/>
<dbReference type="KEGG" id="sla:SERLADRAFT_459837"/>
<evidence type="ECO:0000256" key="1">
    <source>
        <dbReference type="SAM" id="MobiDB-lite"/>
    </source>
</evidence>
<dbReference type="EMBL" id="GL945431">
    <property type="protein sequence ID" value="EGO27044.1"/>
    <property type="molecule type" value="Genomic_DNA"/>
</dbReference>
<evidence type="ECO:0000313" key="3">
    <source>
        <dbReference type="EMBL" id="EGO27044.1"/>
    </source>
</evidence>